<evidence type="ECO:0000313" key="12">
    <source>
        <dbReference type="EMBL" id="MBB6677889.1"/>
    </source>
</evidence>
<dbReference type="PIRSF" id="PIRSF006092">
    <property type="entry name" value="GreA_GreB"/>
    <property type="match status" value="1"/>
</dbReference>
<dbReference type="SUPFAM" id="SSF54534">
    <property type="entry name" value="FKBP-like"/>
    <property type="match status" value="1"/>
</dbReference>
<evidence type="ECO:0000256" key="6">
    <source>
        <dbReference type="ARBA" id="ARBA00024916"/>
    </source>
</evidence>
<dbReference type="HAMAP" id="MF_00105">
    <property type="entry name" value="GreA_GreB"/>
    <property type="match status" value="1"/>
</dbReference>
<dbReference type="InterPro" id="IPR036805">
    <property type="entry name" value="Tscrpt_elong_fac_GreA/B_N_sf"/>
</dbReference>
<dbReference type="Gene3D" id="3.10.50.30">
    <property type="entry name" value="Transcription elongation factor, GreA/GreB, C-terminal domain"/>
    <property type="match status" value="1"/>
</dbReference>
<dbReference type="GO" id="GO:0032784">
    <property type="term" value="P:regulation of DNA-templated transcription elongation"/>
    <property type="evidence" value="ECO:0007669"/>
    <property type="project" value="UniProtKB-UniRule"/>
</dbReference>
<dbReference type="GO" id="GO:0003746">
    <property type="term" value="F:translation elongation factor activity"/>
    <property type="evidence" value="ECO:0007669"/>
    <property type="project" value="UniProtKB-KW"/>
</dbReference>
<dbReference type="InterPro" id="IPR022691">
    <property type="entry name" value="Tscrpt_elong_fac_GreA/B_N"/>
</dbReference>
<dbReference type="GO" id="GO:0006354">
    <property type="term" value="P:DNA-templated transcription elongation"/>
    <property type="evidence" value="ECO:0007669"/>
    <property type="project" value="TreeGrafter"/>
</dbReference>
<comment type="similarity">
    <text evidence="1 8 9">Belongs to the GreA/GreB family.</text>
</comment>
<dbReference type="InterPro" id="IPR001437">
    <property type="entry name" value="Tscrpt_elong_fac_GreA/B_C"/>
</dbReference>
<dbReference type="Pfam" id="PF01272">
    <property type="entry name" value="GreA_GreB"/>
    <property type="match status" value="1"/>
</dbReference>
<comment type="caution">
    <text evidence="12">The sequence shown here is derived from an EMBL/GenBank/DDBJ whole genome shotgun (WGS) entry which is preliminary data.</text>
</comment>
<keyword evidence="5 8" id="KW-0804">Transcription</keyword>
<evidence type="ECO:0000313" key="13">
    <source>
        <dbReference type="Proteomes" id="UP000574133"/>
    </source>
</evidence>
<evidence type="ECO:0000256" key="4">
    <source>
        <dbReference type="ARBA" id="ARBA00023125"/>
    </source>
</evidence>
<dbReference type="GO" id="GO:0003677">
    <property type="term" value="F:DNA binding"/>
    <property type="evidence" value="ECO:0007669"/>
    <property type="project" value="UniProtKB-UniRule"/>
</dbReference>
<comment type="function">
    <text evidence="6 8 9">Necessary for efficient RNA polymerase transcription elongation past template-encoded arresting sites. The arresting sites in DNA have the property of trapping a certain fraction of elongating RNA polymerases that pass through, resulting in locked ternary complexes. Cleavage of the nascent transcript by cleavage factors such as GreA or GreB allows the resumption of elongation from the new 3'terminus. GreA releases sequences of 2 to 3 nucleotides.</text>
</comment>
<dbReference type="RefSeq" id="WP_185179162.1">
    <property type="nucleotide sequence ID" value="NZ_CBCSEP010000017.1"/>
</dbReference>
<evidence type="ECO:0000256" key="7">
    <source>
        <dbReference type="ARBA" id="ARBA00030776"/>
    </source>
</evidence>
<proteinExistence type="inferred from homology"/>
<evidence type="ECO:0000259" key="10">
    <source>
        <dbReference type="Pfam" id="PF01272"/>
    </source>
</evidence>
<evidence type="ECO:0000256" key="3">
    <source>
        <dbReference type="ARBA" id="ARBA00023015"/>
    </source>
</evidence>
<dbReference type="NCBIfam" id="NF001263">
    <property type="entry name" value="PRK00226.1-4"/>
    <property type="match status" value="1"/>
</dbReference>
<accession>A0A841TD12</accession>
<name>A0A841TD12_9BACL</name>
<evidence type="ECO:0000256" key="2">
    <source>
        <dbReference type="ARBA" id="ARBA00013729"/>
    </source>
</evidence>
<keyword evidence="12" id="KW-0648">Protein biosynthesis</keyword>
<keyword evidence="13" id="KW-1185">Reference proteome</keyword>
<dbReference type="PANTHER" id="PTHR30437">
    <property type="entry name" value="TRANSCRIPTION ELONGATION FACTOR GREA"/>
    <property type="match status" value="1"/>
</dbReference>
<protein>
    <recommendedName>
        <fullName evidence="2 8">Transcription elongation factor GreA</fullName>
    </recommendedName>
    <alternativeName>
        <fullName evidence="7 8">Transcript cleavage factor GreA</fullName>
    </alternativeName>
</protein>
<dbReference type="InterPro" id="IPR006359">
    <property type="entry name" value="Tscrpt_elong_fac_GreA"/>
</dbReference>
<dbReference type="PANTHER" id="PTHR30437:SF4">
    <property type="entry name" value="TRANSCRIPTION ELONGATION FACTOR GREA"/>
    <property type="match status" value="1"/>
</dbReference>
<dbReference type="EMBL" id="JACJVN010000039">
    <property type="protein sequence ID" value="MBB6677889.1"/>
    <property type="molecule type" value="Genomic_DNA"/>
</dbReference>
<evidence type="ECO:0000259" key="11">
    <source>
        <dbReference type="Pfam" id="PF03449"/>
    </source>
</evidence>
<sequence length="158" mass="17717">MANDEVILTPEGKLQLEKELEELKTVGRKEMSERIKLALSYGDLKENFEYHAAKNDQGFMETRIQTIEKTLKRARIVESNDSSKVQIGSTVVLNDIEMNEKLEYRIVGGAEANVLENKISYESPLGAALMGKSVGDKINVEAPMGVIQYELLEIRIGE</sequence>
<gene>
    <name evidence="8 12" type="primary">greA</name>
    <name evidence="12" type="ORF">H4Q31_11200</name>
</gene>
<reference evidence="12 13" key="1">
    <citation type="submission" date="2020-08" db="EMBL/GenBank/DDBJ databases">
        <title>Cohnella phylogeny.</title>
        <authorList>
            <person name="Dunlap C."/>
        </authorList>
    </citation>
    <scope>NUCLEOTIDE SEQUENCE [LARGE SCALE GENOMIC DNA]</scope>
    <source>
        <strain evidence="12 13">DSM 103658</strain>
    </source>
</reference>
<evidence type="ECO:0000256" key="8">
    <source>
        <dbReference type="HAMAP-Rule" id="MF_00105"/>
    </source>
</evidence>
<keyword evidence="12" id="KW-0251">Elongation factor</keyword>
<dbReference type="Gene3D" id="1.10.287.180">
    <property type="entry name" value="Transcription elongation factor, GreA/GreB, N-terminal domain"/>
    <property type="match status" value="1"/>
</dbReference>
<organism evidence="12 13">
    <name type="scientific">Cohnella lubricantis</name>
    <dbReference type="NCBI Taxonomy" id="2163172"/>
    <lineage>
        <taxon>Bacteria</taxon>
        <taxon>Bacillati</taxon>
        <taxon>Bacillota</taxon>
        <taxon>Bacilli</taxon>
        <taxon>Bacillales</taxon>
        <taxon>Paenibacillaceae</taxon>
        <taxon>Cohnella</taxon>
    </lineage>
</organism>
<keyword evidence="3 8" id="KW-0805">Transcription regulation</keyword>
<dbReference type="FunFam" id="3.10.50.30:FF:000001">
    <property type="entry name" value="Transcription elongation factor GreA"/>
    <property type="match status" value="1"/>
</dbReference>
<dbReference type="SUPFAM" id="SSF46557">
    <property type="entry name" value="GreA transcript cleavage protein, N-terminal domain"/>
    <property type="match status" value="1"/>
</dbReference>
<dbReference type="Pfam" id="PF03449">
    <property type="entry name" value="GreA_GreB_N"/>
    <property type="match status" value="1"/>
</dbReference>
<evidence type="ECO:0000256" key="9">
    <source>
        <dbReference type="RuleBase" id="RU000556"/>
    </source>
</evidence>
<feature type="domain" description="Transcription elongation factor GreA/GreB N-terminal" evidence="11">
    <location>
        <begin position="6"/>
        <end position="76"/>
    </location>
</feature>
<feature type="domain" description="Transcription elongation factor GreA/GreB C-terminal" evidence="10">
    <location>
        <begin position="82"/>
        <end position="155"/>
    </location>
</feature>
<dbReference type="InterPro" id="IPR036953">
    <property type="entry name" value="GreA/GreB_C_sf"/>
</dbReference>
<dbReference type="NCBIfam" id="TIGR01462">
    <property type="entry name" value="greA"/>
    <property type="match status" value="1"/>
</dbReference>
<dbReference type="InterPro" id="IPR023459">
    <property type="entry name" value="Tscrpt_elong_fac_GreA/B_fam"/>
</dbReference>
<dbReference type="FunFam" id="1.10.287.180:FF:000001">
    <property type="entry name" value="Transcription elongation factor GreA"/>
    <property type="match status" value="1"/>
</dbReference>
<dbReference type="AlphaFoldDB" id="A0A841TD12"/>
<dbReference type="GO" id="GO:0070063">
    <property type="term" value="F:RNA polymerase binding"/>
    <property type="evidence" value="ECO:0007669"/>
    <property type="project" value="InterPro"/>
</dbReference>
<dbReference type="Proteomes" id="UP000574133">
    <property type="component" value="Unassembled WGS sequence"/>
</dbReference>
<dbReference type="InterPro" id="IPR028624">
    <property type="entry name" value="Tscrpt_elong_fac_GreA/B"/>
</dbReference>
<evidence type="ECO:0000256" key="5">
    <source>
        <dbReference type="ARBA" id="ARBA00023163"/>
    </source>
</evidence>
<keyword evidence="4 8" id="KW-0238">DNA-binding</keyword>
<evidence type="ECO:0000256" key="1">
    <source>
        <dbReference type="ARBA" id="ARBA00008213"/>
    </source>
</evidence>